<name>A0ABZ2Y8D6_9BACT</name>
<evidence type="ECO:0000256" key="4">
    <source>
        <dbReference type="ARBA" id="ARBA00008391"/>
    </source>
</evidence>
<dbReference type="RefSeq" id="WP_369017288.1">
    <property type="nucleotide sequence ID" value="NZ_CP121689.1"/>
</dbReference>
<evidence type="ECO:0000256" key="13">
    <source>
        <dbReference type="ARBA" id="ARBA00048811"/>
    </source>
</evidence>
<keyword evidence="10 15" id="KW-0660">Purine salvage</keyword>
<dbReference type="InterPro" id="IPR029057">
    <property type="entry name" value="PRTase-like"/>
</dbReference>
<comment type="subcellular location">
    <subcellularLocation>
        <location evidence="2 15">Cytoplasm</location>
    </subcellularLocation>
</comment>
<comment type="similarity">
    <text evidence="4 15">Belongs to the purine/pyrimidine phosphoribosyltransferase family.</text>
</comment>
<sequence length="189" mass="21650">MSEEEFQLGEVVFSSSEIEKKITDLAQRLNQEYAASRPVLVCVLKGAVFFAVDLSRKLSFDFDLEFIALSRFRSGAGKAVIEKDVETELRNREVLIVEDIVDTGLTLHFLINTFRKRTLKEVRVCTLLDCPARRIIDVAVDYACFEIPDIYVVGYGLDFKGRFRNLNEIRVLKDPYGRSTQILKQMGKE</sequence>
<comment type="catalytic activity">
    <reaction evidence="13">
        <text>GMP + diphosphate = guanine + 5-phospho-alpha-D-ribose 1-diphosphate</text>
        <dbReference type="Rhea" id="RHEA:25424"/>
        <dbReference type="ChEBI" id="CHEBI:16235"/>
        <dbReference type="ChEBI" id="CHEBI:33019"/>
        <dbReference type="ChEBI" id="CHEBI:58017"/>
        <dbReference type="ChEBI" id="CHEBI:58115"/>
        <dbReference type="EC" id="2.4.2.8"/>
    </reaction>
    <physiologicalReaction direction="right-to-left" evidence="13">
        <dbReference type="Rhea" id="RHEA:25426"/>
    </physiologicalReaction>
</comment>
<keyword evidence="8 15" id="KW-0808">Transferase</keyword>
<protein>
    <recommendedName>
        <fullName evidence="5 15">Hypoxanthine phosphoribosyltransferase</fullName>
        <ecNumber evidence="5 15">2.4.2.8</ecNumber>
    </recommendedName>
</protein>
<evidence type="ECO:0000256" key="9">
    <source>
        <dbReference type="ARBA" id="ARBA00022723"/>
    </source>
</evidence>
<comment type="catalytic activity">
    <reaction evidence="14">
        <text>IMP + diphosphate = hypoxanthine + 5-phospho-alpha-D-ribose 1-diphosphate</text>
        <dbReference type="Rhea" id="RHEA:17973"/>
        <dbReference type="ChEBI" id="CHEBI:17368"/>
        <dbReference type="ChEBI" id="CHEBI:33019"/>
        <dbReference type="ChEBI" id="CHEBI:58017"/>
        <dbReference type="ChEBI" id="CHEBI:58053"/>
        <dbReference type="EC" id="2.4.2.8"/>
    </reaction>
    <physiologicalReaction direction="right-to-left" evidence="14">
        <dbReference type="Rhea" id="RHEA:17975"/>
    </physiologicalReaction>
</comment>
<dbReference type="Proteomes" id="UP001461341">
    <property type="component" value="Chromosome"/>
</dbReference>
<evidence type="ECO:0000256" key="15">
    <source>
        <dbReference type="RuleBase" id="RU364099"/>
    </source>
</evidence>
<evidence type="ECO:0000256" key="12">
    <source>
        <dbReference type="ARBA" id="ARBA00022842"/>
    </source>
</evidence>
<organism evidence="17 18">
    <name type="scientific">Thermatribacter velox</name>
    <dbReference type="NCBI Taxonomy" id="3039681"/>
    <lineage>
        <taxon>Bacteria</taxon>
        <taxon>Pseudomonadati</taxon>
        <taxon>Atribacterota</taxon>
        <taxon>Atribacteria</taxon>
        <taxon>Atribacterales</taxon>
        <taxon>Thermatribacteraceae</taxon>
        <taxon>Thermatribacter</taxon>
    </lineage>
</organism>
<evidence type="ECO:0000256" key="8">
    <source>
        <dbReference type="ARBA" id="ARBA00022679"/>
    </source>
</evidence>
<dbReference type="CDD" id="cd06223">
    <property type="entry name" value="PRTases_typeI"/>
    <property type="match status" value="1"/>
</dbReference>
<dbReference type="InterPro" id="IPR000836">
    <property type="entry name" value="PRTase_dom"/>
</dbReference>
<reference evidence="17 18" key="1">
    <citation type="submission" date="2023-03" db="EMBL/GenBank/DDBJ databases">
        <title>Novel Species.</title>
        <authorList>
            <person name="Ma S."/>
        </authorList>
    </citation>
    <scope>NUCLEOTIDE SEQUENCE [LARGE SCALE GENOMIC DNA]</scope>
    <source>
        <strain evidence="17 18">B11</strain>
    </source>
</reference>
<dbReference type="GO" id="GO:0016757">
    <property type="term" value="F:glycosyltransferase activity"/>
    <property type="evidence" value="ECO:0007669"/>
    <property type="project" value="UniProtKB-KW"/>
</dbReference>
<keyword evidence="12 15" id="KW-0460">Magnesium</keyword>
<evidence type="ECO:0000259" key="16">
    <source>
        <dbReference type="Pfam" id="PF00156"/>
    </source>
</evidence>
<comment type="cofactor">
    <cofactor evidence="1 15">
        <name>Mg(2+)</name>
        <dbReference type="ChEBI" id="CHEBI:18420"/>
    </cofactor>
</comment>
<gene>
    <name evidence="17" type="primary">hpt</name>
    <name evidence="17" type="ORF">QBE54_05940</name>
</gene>
<evidence type="ECO:0000256" key="6">
    <source>
        <dbReference type="ARBA" id="ARBA00022490"/>
    </source>
</evidence>
<comment type="pathway">
    <text evidence="3 15">Purine metabolism; IMP biosynthesis via salvage pathway; IMP from hypoxanthine: step 1/1.</text>
</comment>
<dbReference type="Gene3D" id="3.40.50.2020">
    <property type="match status" value="1"/>
</dbReference>
<evidence type="ECO:0000256" key="7">
    <source>
        <dbReference type="ARBA" id="ARBA00022676"/>
    </source>
</evidence>
<feature type="domain" description="Phosphoribosyltransferase" evidence="16">
    <location>
        <begin position="16"/>
        <end position="159"/>
    </location>
</feature>
<dbReference type="EMBL" id="CP121689">
    <property type="protein sequence ID" value="WZL75142.1"/>
    <property type="molecule type" value="Genomic_DNA"/>
</dbReference>
<dbReference type="NCBIfam" id="TIGR01203">
    <property type="entry name" value="HGPRTase"/>
    <property type="match status" value="1"/>
</dbReference>
<dbReference type="PANTHER" id="PTHR43340">
    <property type="entry name" value="HYPOXANTHINE-GUANINE PHOSPHORIBOSYLTRANSFERASE"/>
    <property type="match status" value="1"/>
</dbReference>
<evidence type="ECO:0000256" key="14">
    <source>
        <dbReference type="ARBA" id="ARBA00049402"/>
    </source>
</evidence>
<evidence type="ECO:0000256" key="3">
    <source>
        <dbReference type="ARBA" id="ARBA00004669"/>
    </source>
</evidence>
<keyword evidence="9 15" id="KW-0479">Metal-binding</keyword>
<evidence type="ECO:0000256" key="11">
    <source>
        <dbReference type="ARBA" id="ARBA00022741"/>
    </source>
</evidence>
<keyword evidence="11 15" id="KW-0547">Nucleotide-binding</keyword>
<proteinExistence type="inferred from homology"/>
<evidence type="ECO:0000313" key="18">
    <source>
        <dbReference type="Proteomes" id="UP001461341"/>
    </source>
</evidence>
<dbReference type="InterPro" id="IPR005904">
    <property type="entry name" value="Hxn_phspho_trans"/>
</dbReference>
<dbReference type="EC" id="2.4.2.8" evidence="5 15"/>
<keyword evidence="18" id="KW-1185">Reference proteome</keyword>
<evidence type="ECO:0000256" key="2">
    <source>
        <dbReference type="ARBA" id="ARBA00004496"/>
    </source>
</evidence>
<keyword evidence="7 15" id="KW-0328">Glycosyltransferase</keyword>
<evidence type="ECO:0000256" key="10">
    <source>
        <dbReference type="ARBA" id="ARBA00022726"/>
    </source>
</evidence>
<dbReference type="Pfam" id="PF00156">
    <property type="entry name" value="Pribosyltran"/>
    <property type="match status" value="1"/>
</dbReference>
<dbReference type="InterPro" id="IPR050408">
    <property type="entry name" value="HGPRT"/>
</dbReference>
<keyword evidence="6 15" id="KW-0963">Cytoplasm</keyword>
<evidence type="ECO:0000313" key="17">
    <source>
        <dbReference type="EMBL" id="WZL75142.1"/>
    </source>
</evidence>
<accession>A0ABZ2Y8D6</accession>
<dbReference type="PANTHER" id="PTHR43340:SF1">
    <property type="entry name" value="HYPOXANTHINE PHOSPHORIBOSYLTRANSFERASE"/>
    <property type="match status" value="1"/>
</dbReference>
<evidence type="ECO:0000256" key="1">
    <source>
        <dbReference type="ARBA" id="ARBA00001946"/>
    </source>
</evidence>
<dbReference type="SUPFAM" id="SSF53271">
    <property type="entry name" value="PRTase-like"/>
    <property type="match status" value="1"/>
</dbReference>
<evidence type="ECO:0000256" key="5">
    <source>
        <dbReference type="ARBA" id="ARBA00011895"/>
    </source>
</evidence>